<dbReference type="PROSITE" id="PS50088">
    <property type="entry name" value="ANK_REPEAT"/>
    <property type="match status" value="1"/>
</dbReference>
<evidence type="ECO:0000256" key="1">
    <source>
        <dbReference type="ARBA" id="ARBA00011076"/>
    </source>
</evidence>
<dbReference type="SUPFAM" id="SSF48403">
    <property type="entry name" value="Ankyrin repeat"/>
    <property type="match status" value="1"/>
</dbReference>
<dbReference type="PANTHER" id="PTHR12544:SF29">
    <property type="entry name" value="GLUTAMINASE"/>
    <property type="match status" value="1"/>
</dbReference>
<organism evidence="9 10">
    <name type="scientific">Bugula neritina</name>
    <name type="common">Brown bryozoan</name>
    <name type="synonym">Sertularia neritina</name>
    <dbReference type="NCBI Taxonomy" id="10212"/>
    <lineage>
        <taxon>Eukaryota</taxon>
        <taxon>Metazoa</taxon>
        <taxon>Spiralia</taxon>
        <taxon>Lophotrochozoa</taxon>
        <taxon>Bryozoa</taxon>
        <taxon>Gymnolaemata</taxon>
        <taxon>Cheilostomatida</taxon>
        <taxon>Flustrina</taxon>
        <taxon>Buguloidea</taxon>
        <taxon>Bugulidae</taxon>
        <taxon>Bugula</taxon>
    </lineage>
</organism>
<keyword evidence="5" id="KW-0378">Hydrolase</keyword>
<reference evidence="9" key="1">
    <citation type="submission" date="2020-06" db="EMBL/GenBank/DDBJ databases">
        <title>Draft genome of Bugula neritina, a colonial animal packing powerful symbionts and potential medicines.</title>
        <authorList>
            <person name="Rayko M."/>
        </authorList>
    </citation>
    <scope>NUCLEOTIDE SEQUENCE [LARGE SCALE GENOMIC DNA]</scope>
    <source>
        <strain evidence="9">Kwan_BN1</strain>
    </source>
</reference>
<dbReference type="PANTHER" id="PTHR12544">
    <property type="entry name" value="GLUTAMINASE"/>
    <property type="match status" value="1"/>
</dbReference>
<dbReference type="AlphaFoldDB" id="A0A7J7J2N9"/>
<dbReference type="EMBL" id="VXIV02003194">
    <property type="protein sequence ID" value="KAF6020077.1"/>
    <property type="molecule type" value="Genomic_DNA"/>
</dbReference>
<dbReference type="EC" id="3.5.1.2" evidence="3"/>
<evidence type="ECO:0000256" key="5">
    <source>
        <dbReference type="ARBA" id="ARBA00022801"/>
    </source>
</evidence>
<dbReference type="InterPro" id="IPR036770">
    <property type="entry name" value="Ankyrin_rpt-contain_sf"/>
</dbReference>
<sequence>MHLPHLWSHWYLRAQIMLNSSVHKTYFLKKFRHHSTLYWRSYCSSASSSSLSHTEASQRCTSTNFVLLRRALTSQFIIPEFQKFTSKIDDIYWECKSIHSGKVATYIPQLSRYSPDYWAVSICTIDGQRHSIGDFNVPFCLQSGAKPLAYAMAVNELGSDLVHQYVGQEPSGQAFNSLVLDANNKPHNPMINAGALAVTSLLKNDLLLSDRFEYFNVQAKRLGGQEEVGFHNPTFLSERATADRNRAIGWFMKENKCFPEGINLEETLDFYFQCCSVEVTCMSASVIAASIANGGICPTTGDKVLSAESVRNTLSLMYSCGMYDYSGQFAFKVGLPAKSGVSGCVLLIIPNVMGVCLWSPPLDHLGNSVRAVNFCERLVAKFNFHNYDNLRHNQTKTDPRKRILESNINQIASGIYAAFNNDTKYLLRQHRSGGDLSQGDYDQRTALHVAASEGHLEAVSFLIETGKCSPDKRDRWGRKPLHDAVSFGHNEVAEYLRQYTTQDGEDE</sequence>
<dbReference type="SUPFAM" id="SSF56601">
    <property type="entry name" value="beta-lactamase/transpeptidase-like"/>
    <property type="match status" value="1"/>
</dbReference>
<proteinExistence type="inferred from homology"/>
<evidence type="ECO:0000256" key="6">
    <source>
        <dbReference type="ARBA" id="ARBA00049534"/>
    </source>
</evidence>
<dbReference type="GO" id="GO:0006537">
    <property type="term" value="P:glutamate biosynthetic process"/>
    <property type="evidence" value="ECO:0007669"/>
    <property type="project" value="TreeGrafter"/>
</dbReference>
<dbReference type="PROSITE" id="PS50297">
    <property type="entry name" value="ANK_REP_REGION"/>
    <property type="match status" value="1"/>
</dbReference>
<dbReference type="InterPro" id="IPR015868">
    <property type="entry name" value="Glutaminase"/>
</dbReference>
<keyword evidence="4" id="KW-0677">Repeat</keyword>
<dbReference type="Pfam" id="PF04960">
    <property type="entry name" value="Glutaminase"/>
    <property type="match status" value="1"/>
</dbReference>
<dbReference type="InterPro" id="IPR012338">
    <property type="entry name" value="Beta-lactam/transpept-like"/>
</dbReference>
<evidence type="ECO:0000256" key="7">
    <source>
        <dbReference type="ARBA" id="ARBA00077251"/>
    </source>
</evidence>
<keyword evidence="8" id="KW-0040">ANK repeat</keyword>
<evidence type="ECO:0000313" key="9">
    <source>
        <dbReference type="EMBL" id="KAF6020077.1"/>
    </source>
</evidence>
<dbReference type="NCBIfam" id="TIGR03814">
    <property type="entry name" value="Gln_ase"/>
    <property type="match status" value="1"/>
</dbReference>
<dbReference type="Gene3D" id="3.40.710.10">
    <property type="entry name" value="DD-peptidase/beta-lactamase superfamily"/>
    <property type="match status" value="1"/>
</dbReference>
<dbReference type="InterPro" id="IPR002110">
    <property type="entry name" value="Ankyrin_rpt"/>
</dbReference>
<dbReference type="GO" id="GO:0004359">
    <property type="term" value="F:glutaminase activity"/>
    <property type="evidence" value="ECO:0007669"/>
    <property type="project" value="UniProtKB-EC"/>
</dbReference>
<dbReference type="SMART" id="SM00248">
    <property type="entry name" value="ANK"/>
    <property type="match status" value="2"/>
</dbReference>
<comment type="subunit">
    <text evidence="2">Homotetramer.</text>
</comment>
<feature type="repeat" description="ANK" evidence="8">
    <location>
        <begin position="442"/>
        <end position="466"/>
    </location>
</feature>
<comment type="similarity">
    <text evidence="1">Belongs to the glutaminase family.</text>
</comment>
<evidence type="ECO:0000256" key="8">
    <source>
        <dbReference type="PROSITE-ProRule" id="PRU00023"/>
    </source>
</evidence>
<evidence type="ECO:0000256" key="4">
    <source>
        <dbReference type="ARBA" id="ARBA00022737"/>
    </source>
</evidence>
<dbReference type="HAMAP" id="MF_00313">
    <property type="entry name" value="Glutaminase"/>
    <property type="match status" value="1"/>
</dbReference>
<dbReference type="OrthoDB" id="9995210at2759"/>
<dbReference type="Gene3D" id="1.25.40.20">
    <property type="entry name" value="Ankyrin repeat-containing domain"/>
    <property type="match status" value="1"/>
</dbReference>
<evidence type="ECO:0000256" key="3">
    <source>
        <dbReference type="ARBA" id="ARBA00012918"/>
    </source>
</evidence>
<protein>
    <recommendedName>
        <fullName evidence="3">glutaminase</fullName>
        <ecNumber evidence="3">3.5.1.2</ecNumber>
    </recommendedName>
    <alternativeName>
        <fullName evidence="7">L-glutamine amidohydrolase</fullName>
    </alternativeName>
</protein>
<comment type="caution">
    <text evidence="9">The sequence shown here is derived from an EMBL/GenBank/DDBJ whole genome shotgun (WGS) entry which is preliminary data.</text>
</comment>
<dbReference type="Pfam" id="PF12796">
    <property type="entry name" value="Ank_2"/>
    <property type="match status" value="1"/>
</dbReference>
<dbReference type="FunFam" id="3.40.710.10:FF:000008">
    <property type="entry name" value="Glutaminase, isoform E"/>
    <property type="match status" value="1"/>
</dbReference>
<name>A0A7J7J2N9_BUGNE</name>
<gene>
    <name evidence="9" type="ORF">EB796_021624</name>
</gene>
<keyword evidence="10" id="KW-1185">Reference proteome</keyword>
<dbReference type="GO" id="GO:0006543">
    <property type="term" value="P:L-glutamine catabolic process"/>
    <property type="evidence" value="ECO:0007669"/>
    <property type="project" value="TreeGrafter"/>
</dbReference>
<accession>A0A7J7J2N9</accession>
<evidence type="ECO:0000256" key="2">
    <source>
        <dbReference type="ARBA" id="ARBA00011881"/>
    </source>
</evidence>
<dbReference type="Proteomes" id="UP000593567">
    <property type="component" value="Unassembled WGS sequence"/>
</dbReference>
<dbReference type="FunFam" id="1.25.40.20:FF:000069">
    <property type="entry name" value="Glutaminase, isoform E"/>
    <property type="match status" value="1"/>
</dbReference>
<evidence type="ECO:0000313" key="10">
    <source>
        <dbReference type="Proteomes" id="UP000593567"/>
    </source>
</evidence>
<comment type="catalytic activity">
    <reaction evidence="6">
        <text>L-glutamine + H2O = L-glutamate + NH4(+)</text>
        <dbReference type="Rhea" id="RHEA:15889"/>
        <dbReference type="ChEBI" id="CHEBI:15377"/>
        <dbReference type="ChEBI" id="CHEBI:28938"/>
        <dbReference type="ChEBI" id="CHEBI:29985"/>
        <dbReference type="ChEBI" id="CHEBI:58359"/>
        <dbReference type="EC" id="3.5.1.2"/>
    </reaction>
</comment>